<dbReference type="GO" id="GO:0006779">
    <property type="term" value="P:porphyrin-containing compound biosynthetic process"/>
    <property type="evidence" value="ECO:0007669"/>
    <property type="project" value="InterPro"/>
</dbReference>
<dbReference type="InterPro" id="IPR000257">
    <property type="entry name" value="Uroporphyrinogen_deCOase"/>
</dbReference>
<dbReference type="AlphaFoldDB" id="A0A3E2WMD7"/>
<sequence length="337" mass="38187">MNGRERTLKFLNGEKVDYIPFHPLVMQFASEYAKIPFREYCLDYRSQCNAMIKFAEDFGVDWFHPSGFAYCEAGAYGMDIVYPEDDCPYPKKHLILDFERDYKKIRALNIKDNDAMMNRVRGVKHYKDTVGDAYFIAGHVEGPLAEYTDLRGVSEGLIDLLDYEDELSEIFQIIVDNSKRWIDLQAEAGADCISIGDAICSQISESMYLERIFPYHVEMIEHANKLGIYTKFHICGDSSRILPHLIDAGANILDIDSLVKDVPSLIKRLGKGQVLCGNLDPAAVLRFGTTQKIDDEVKKIIDDTKGKCMIGGGCEIPKGTPAENMHKFLEAVKKYSY</sequence>
<dbReference type="InterPro" id="IPR052024">
    <property type="entry name" value="Methanogen_methyltrans"/>
</dbReference>
<gene>
    <name evidence="2" type="ORF">DWX41_16840</name>
</gene>
<evidence type="ECO:0000259" key="1">
    <source>
        <dbReference type="Pfam" id="PF01208"/>
    </source>
</evidence>
<reference evidence="2 3" key="1">
    <citation type="submission" date="2018-08" db="EMBL/GenBank/DDBJ databases">
        <title>A genome reference for cultivated species of the human gut microbiota.</title>
        <authorList>
            <person name="Zou Y."/>
            <person name="Xue W."/>
            <person name="Luo G."/>
        </authorList>
    </citation>
    <scope>NUCLEOTIDE SEQUENCE [LARGE SCALE GENOMIC DNA]</scope>
    <source>
        <strain evidence="2 3">AF19-21</strain>
    </source>
</reference>
<dbReference type="CDD" id="cd03465">
    <property type="entry name" value="URO-D_like"/>
    <property type="match status" value="1"/>
</dbReference>
<dbReference type="Gene3D" id="3.20.20.210">
    <property type="match status" value="1"/>
</dbReference>
<accession>A0A3E2WMD7</accession>
<dbReference type="EMBL" id="QVIA01000021">
    <property type="protein sequence ID" value="RGC28195.1"/>
    <property type="molecule type" value="Genomic_DNA"/>
</dbReference>
<dbReference type="RefSeq" id="WP_025657807.1">
    <property type="nucleotide sequence ID" value="NZ_QVIA01000021.1"/>
</dbReference>
<dbReference type="InterPro" id="IPR038071">
    <property type="entry name" value="UROD/MetE-like_sf"/>
</dbReference>
<dbReference type="PANTHER" id="PTHR47099:SF1">
    <property type="entry name" value="METHYLCOBAMIDE:COM METHYLTRANSFERASE MTBA"/>
    <property type="match status" value="1"/>
</dbReference>
<evidence type="ECO:0000313" key="3">
    <source>
        <dbReference type="Proteomes" id="UP000261111"/>
    </source>
</evidence>
<dbReference type="GeneID" id="93333811"/>
<dbReference type="Pfam" id="PF01208">
    <property type="entry name" value="URO-D"/>
    <property type="match status" value="1"/>
</dbReference>
<name>A0A3E2WMD7_9FIRM</name>
<dbReference type="Proteomes" id="UP000261111">
    <property type="component" value="Unassembled WGS sequence"/>
</dbReference>
<proteinExistence type="predicted"/>
<comment type="caution">
    <text evidence="2">The sequence shown here is derived from an EMBL/GenBank/DDBJ whole genome shotgun (WGS) entry which is preliminary data.</text>
</comment>
<organism evidence="2 3">
    <name type="scientific">Hungatella hathewayi</name>
    <dbReference type="NCBI Taxonomy" id="154046"/>
    <lineage>
        <taxon>Bacteria</taxon>
        <taxon>Bacillati</taxon>
        <taxon>Bacillota</taxon>
        <taxon>Clostridia</taxon>
        <taxon>Lachnospirales</taxon>
        <taxon>Lachnospiraceae</taxon>
        <taxon>Hungatella</taxon>
    </lineage>
</organism>
<dbReference type="PANTHER" id="PTHR47099">
    <property type="entry name" value="METHYLCOBAMIDE:COM METHYLTRANSFERASE MTBA"/>
    <property type="match status" value="1"/>
</dbReference>
<feature type="domain" description="Uroporphyrinogen decarboxylase (URO-D)" evidence="1">
    <location>
        <begin position="4"/>
        <end position="335"/>
    </location>
</feature>
<protein>
    <recommendedName>
        <fullName evidence="1">Uroporphyrinogen decarboxylase (URO-D) domain-containing protein</fullName>
    </recommendedName>
</protein>
<dbReference type="GO" id="GO:0004853">
    <property type="term" value="F:uroporphyrinogen decarboxylase activity"/>
    <property type="evidence" value="ECO:0007669"/>
    <property type="project" value="InterPro"/>
</dbReference>
<evidence type="ECO:0000313" key="2">
    <source>
        <dbReference type="EMBL" id="RGC28195.1"/>
    </source>
</evidence>
<dbReference type="SUPFAM" id="SSF51726">
    <property type="entry name" value="UROD/MetE-like"/>
    <property type="match status" value="1"/>
</dbReference>